<dbReference type="InParanoid" id="A0A0V0QH34"/>
<sequence>MKVQKIQQKLKSSSNIINQINPGQQILSIENNNKKKQLIKTKKNFLRNIIYGFLIYFRDKRDDVREFAKKNLTEYQLQILKLPQFFFKYKPNNLGLANKNTIKQFFVENKKEKVQIFQFQKAVNLQNKINKIQLKQNQKSSDYYTQEQKLESTFPDCIQSKCNHKFQQSSSKSPDCNSSNIQSQITNQNNSTLNCDQINQLSFNSNQNNISTNLLINQDYLKKKYKKEENKINYKLITKSENQKNSELQQKYLQHFKNQLYPSKYTAKYKSIECVPNQQQVKQKKFQTEKFCYEISQQIPQNNQSSFKQINSLQQNSIKQKDPQINHNSQYLQQVSNNQVIIDINEQNRQQGQFESNFLQKNSQNSSQKNGVCEQNELKNLKKQLNDTILQEEQKNFFFENCQISQQLNLNCPISRKSGEKQSIQKTNEKNQDNKKISTILSCPKLNNSEPKCPDSDGQKKKSKEQIEQESNLRHIIEQKILRIFLIKFFRTEFLPYCFSRSRIQNTCQLLRLKNEFLKVIFSDYIENQ</sequence>
<dbReference type="AlphaFoldDB" id="A0A0V0QH34"/>
<feature type="compositionally biased region" description="Basic and acidic residues" evidence="1">
    <location>
        <begin position="452"/>
        <end position="468"/>
    </location>
</feature>
<feature type="region of interest" description="Disordered" evidence="1">
    <location>
        <begin position="444"/>
        <end position="468"/>
    </location>
</feature>
<organism evidence="2 3">
    <name type="scientific">Pseudocohnilembus persalinus</name>
    <name type="common">Ciliate</name>
    <dbReference type="NCBI Taxonomy" id="266149"/>
    <lineage>
        <taxon>Eukaryota</taxon>
        <taxon>Sar</taxon>
        <taxon>Alveolata</taxon>
        <taxon>Ciliophora</taxon>
        <taxon>Intramacronucleata</taxon>
        <taxon>Oligohymenophorea</taxon>
        <taxon>Scuticociliatia</taxon>
        <taxon>Philasterida</taxon>
        <taxon>Pseudocohnilembidae</taxon>
        <taxon>Pseudocohnilembus</taxon>
    </lineage>
</organism>
<accession>A0A0V0QH34</accession>
<evidence type="ECO:0000313" key="2">
    <source>
        <dbReference type="EMBL" id="KRX01529.1"/>
    </source>
</evidence>
<keyword evidence="3" id="KW-1185">Reference proteome</keyword>
<proteinExistence type="predicted"/>
<reference evidence="2 3" key="1">
    <citation type="journal article" date="2015" name="Sci. Rep.">
        <title>Genome of the facultative scuticociliatosis pathogen Pseudocohnilembus persalinus provides insight into its virulence through horizontal gene transfer.</title>
        <authorList>
            <person name="Xiong J."/>
            <person name="Wang G."/>
            <person name="Cheng J."/>
            <person name="Tian M."/>
            <person name="Pan X."/>
            <person name="Warren A."/>
            <person name="Jiang C."/>
            <person name="Yuan D."/>
            <person name="Miao W."/>
        </authorList>
    </citation>
    <scope>NUCLEOTIDE SEQUENCE [LARGE SCALE GENOMIC DNA]</scope>
    <source>
        <strain evidence="2">36N120E</strain>
    </source>
</reference>
<evidence type="ECO:0000313" key="3">
    <source>
        <dbReference type="Proteomes" id="UP000054937"/>
    </source>
</evidence>
<dbReference type="EMBL" id="LDAU01000170">
    <property type="protein sequence ID" value="KRX01529.1"/>
    <property type="molecule type" value="Genomic_DNA"/>
</dbReference>
<evidence type="ECO:0000256" key="1">
    <source>
        <dbReference type="SAM" id="MobiDB-lite"/>
    </source>
</evidence>
<name>A0A0V0QH34_PSEPJ</name>
<dbReference type="Proteomes" id="UP000054937">
    <property type="component" value="Unassembled WGS sequence"/>
</dbReference>
<protein>
    <submittedName>
        <fullName evidence="2">Uncharacterized protein</fullName>
    </submittedName>
</protein>
<comment type="caution">
    <text evidence="2">The sequence shown here is derived from an EMBL/GenBank/DDBJ whole genome shotgun (WGS) entry which is preliminary data.</text>
</comment>
<gene>
    <name evidence="2" type="ORF">PPERSA_01432</name>
</gene>